<organism evidence="1 2">
    <name type="scientific">Silvibacterium bohemicum</name>
    <dbReference type="NCBI Taxonomy" id="1577686"/>
    <lineage>
        <taxon>Bacteria</taxon>
        <taxon>Pseudomonadati</taxon>
        <taxon>Acidobacteriota</taxon>
        <taxon>Terriglobia</taxon>
        <taxon>Terriglobales</taxon>
        <taxon>Acidobacteriaceae</taxon>
        <taxon>Silvibacterium</taxon>
    </lineage>
</organism>
<comment type="caution">
    <text evidence="1">The sequence shown here is derived from an EMBL/GenBank/DDBJ whole genome shotgun (WGS) entry which is preliminary data.</text>
</comment>
<reference evidence="1 2" key="1">
    <citation type="submission" date="2020-08" db="EMBL/GenBank/DDBJ databases">
        <title>Genomic Encyclopedia of Type Strains, Phase IV (KMG-IV): sequencing the most valuable type-strain genomes for metagenomic binning, comparative biology and taxonomic classification.</title>
        <authorList>
            <person name="Goeker M."/>
        </authorList>
    </citation>
    <scope>NUCLEOTIDE SEQUENCE [LARGE SCALE GENOMIC DNA]</scope>
    <source>
        <strain evidence="1 2">DSM 103733</strain>
    </source>
</reference>
<dbReference type="EMBL" id="JACHEK010000014">
    <property type="protein sequence ID" value="MBB6147293.1"/>
    <property type="molecule type" value="Genomic_DNA"/>
</dbReference>
<dbReference type="Proteomes" id="UP000538666">
    <property type="component" value="Unassembled WGS sequence"/>
</dbReference>
<keyword evidence="2" id="KW-1185">Reference proteome</keyword>
<dbReference type="OrthoDB" id="123231at2"/>
<name>A0A841K0J5_9BACT</name>
<proteinExistence type="predicted"/>
<protein>
    <submittedName>
        <fullName evidence="1">Uncharacterized protein</fullName>
    </submittedName>
</protein>
<accession>A0A841K0J5</accession>
<dbReference type="RefSeq" id="WP_050061499.1">
    <property type="nucleotide sequence ID" value="NZ_JACHEK010000014.1"/>
</dbReference>
<evidence type="ECO:0000313" key="1">
    <source>
        <dbReference type="EMBL" id="MBB6147293.1"/>
    </source>
</evidence>
<sequence length="151" mass="16964">MRDITEHTVLSRVTVKLPNNLTVETEDFLEGWSFLRSGDLHWVDKEIQKCGWHFIWIADSSQRGGVGQTEQAAIAAALKLALRRVSPHFNAANVDTIELVQYPWFFIAKVRVYPYQIQQDVVLLTSEKDMPPSITPVEAISETDALVVGAA</sequence>
<gene>
    <name evidence="1" type="ORF">HNQ77_005289</name>
</gene>
<dbReference type="AlphaFoldDB" id="A0A841K0J5"/>
<evidence type="ECO:0000313" key="2">
    <source>
        <dbReference type="Proteomes" id="UP000538666"/>
    </source>
</evidence>